<dbReference type="Proteomes" id="UP000596661">
    <property type="component" value="Unassembled WGS sequence"/>
</dbReference>
<dbReference type="EMBL" id="UZAU01000821">
    <property type="status" value="NOT_ANNOTATED_CDS"/>
    <property type="molecule type" value="Genomic_DNA"/>
</dbReference>
<reference evidence="2" key="1">
    <citation type="submission" date="2021-03" db="UniProtKB">
        <authorList>
            <consortium name="EnsemblPlants"/>
        </authorList>
    </citation>
    <scope>IDENTIFICATION</scope>
</reference>
<keyword evidence="3" id="KW-1185">Reference proteome</keyword>
<proteinExistence type="predicted"/>
<evidence type="ECO:0000313" key="3">
    <source>
        <dbReference type="Proteomes" id="UP000596661"/>
    </source>
</evidence>
<feature type="compositionally biased region" description="Polar residues" evidence="1">
    <location>
        <begin position="53"/>
        <end position="70"/>
    </location>
</feature>
<accession>A0A803QJK2</accession>
<sequence length="111" mass="12399">MLDIKDMNEVDMLFHFLDGLKPWAKQELQRQRVSDLATAEVVAEWLTDYISKNSQAKKTNPQTSSNNIGSKKSEKQWKGKSGGGVKETPKSSSSCKSDAATGKKSLKCWLY</sequence>
<feature type="region of interest" description="Disordered" evidence="1">
    <location>
        <begin position="53"/>
        <end position="111"/>
    </location>
</feature>
<name>A0A803QJK2_CANSA</name>
<protein>
    <submittedName>
        <fullName evidence="2">Uncharacterized protein</fullName>
    </submittedName>
</protein>
<evidence type="ECO:0000256" key="1">
    <source>
        <dbReference type="SAM" id="MobiDB-lite"/>
    </source>
</evidence>
<dbReference type="Gramene" id="evm.model.10.1392">
    <property type="protein sequence ID" value="cds.evm.model.10.1392"/>
    <property type="gene ID" value="evm.TU.10.1392"/>
</dbReference>
<evidence type="ECO:0000313" key="2">
    <source>
        <dbReference type="EnsemblPlants" id="cds.evm.model.10.1392"/>
    </source>
</evidence>
<dbReference type="EnsemblPlants" id="evm.model.10.1392">
    <property type="protein sequence ID" value="cds.evm.model.10.1392"/>
    <property type="gene ID" value="evm.TU.10.1392"/>
</dbReference>
<dbReference type="AlphaFoldDB" id="A0A803QJK2"/>
<dbReference type="OMA" id="EVDMLFH"/>
<organism evidence="2 3">
    <name type="scientific">Cannabis sativa</name>
    <name type="common">Hemp</name>
    <name type="synonym">Marijuana</name>
    <dbReference type="NCBI Taxonomy" id="3483"/>
    <lineage>
        <taxon>Eukaryota</taxon>
        <taxon>Viridiplantae</taxon>
        <taxon>Streptophyta</taxon>
        <taxon>Embryophyta</taxon>
        <taxon>Tracheophyta</taxon>
        <taxon>Spermatophyta</taxon>
        <taxon>Magnoliopsida</taxon>
        <taxon>eudicotyledons</taxon>
        <taxon>Gunneridae</taxon>
        <taxon>Pentapetalae</taxon>
        <taxon>rosids</taxon>
        <taxon>fabids</taxon>
        <taxon>Rosales</taxon>
        <taxon>Cannabaceae</taxon>
        <taxon>Cannabis</taxon>
    </lineage>
</organism>